<reference evidence="2" key="1">
    <citation type="submission" date="2020-06" db="EMBL/GenBank/DDBJ databases">
        <title>WGS assembly of Ceratodon purpureus strain R40.</title>
        <authorList>
            <person name="Carey S.B."/>
            <person name="Jenkins J."/>
            <person name="Shu S."/>
            <person name="Lovell J.T."/>
            <person name="Sreedasyam A."/>
            <person name="Maumus F."/>
            <person name="Tiley G.P."/>
            <person name="Fernandez-Pozo N."/>
            <person name="Barry K."/>
            <person name="Chen C."/>
            <person name="Wang M."/>
            <person name="Lipzen A."/>
            <person name="Daum C."/>
            <person name="Saski C.A."/>
            <person name="Payton A.C."/>
            <person name="Mcbreen J.C."/>
            <person name="Conrad R.E."/>
            <person name="Kollar L.M."/>
            <person name="Olsson S."/>
            <person name="Huttunen S."/>
            <person name="Landis J.B."/>
            <person name="Wickett N.J."/>
            <person name="Johnson M.G."/>
            <person name="Rensing S.A."/>
            <person name="Grimwood J."/>
            <person name="Schmutz J."/>
            <person name="Mcdaniel S.F."/>
        </authorList>
    </citation>
    <scope>NUCLEOTIDE SEQUENCE</scope>
    <source>
        <strain evidence="2">R40</strain>
    </source>
</reference>
<gene>
    <name evidence="2" type="ORF">KC19_1G076300</name>
</gene>
<dbReference type="PANTHER" id="PTHR33880:SF19">
    <property type="entry name" value="EXPRESSED PROTEIN"/>
    <property type="match status" value="1"/>
</dbReference>
<comment type="caution">
    <text evidence="2">The sequence shown here is derived from an EMBL/GenBank/DDBJ whole genome shotgun (WGS) entry which is preliminary data.</text>
</comment>
<dbReference type="EMBL" id="CM026421">
    <property type="protein sequence ID" value="KAG0590149.1"/>
    <property type="molecule type" value="Genomic_DNA"/>
</dbReference>
<name>A0A8T0J526_CERPU</name>
<evidence type="ECO:0000313" key="2">
    <source>
        <dbReference type="EMBL" id="KAG0590149.1"/>
    </source>
</evidence>
<dbReference type="InterPro" id="IPR038941">
    <property type="entry name" value="At4g14100-like"/>
</dbReference>
<accession>A0A8T0J526</accession>
<organism evidence="2 3">
    <name type="scientific">Ceratodon purpureus</name>
    <name type="common">Fire moss</name>
    <name type="synonym">Dicranum purpureum</name>
    <dbReference type="NCBI Taxonomy" id="3225"/>
    <lineage>
        <taxon>Eukaryota</taxon>
        <taxon>Viridiplantae</taxon>
        <taxon>Streptophyta</taxon>
        <taxon>Embryophyta</taxon>
        <taxon>Bryophyta</taxon>
        <taxon>Bryophytina</taxon>
        <taxon>Bryopsida</taxon>
        <taxon>Dicranidae</taxon>
        <taxon>Pseudoditrichales</taxon>
        <taxon>Ditrichaceae</taxon>
        <taxon>Ceratodon</taxon>
    </lineage>
</organism>
<feature type="chain" id="PRO_5035842923" evidence="1">
    <location>
        <begin position="32"/>
        <end position="226"/>
    </location>
</feature>
<keyword evidence="3" id="KW-1185">Reference proteome</keyword>
<dbReference type="AlphaFoldDB" id="A0A8T0J526"/>
<proteinExistence type="predicted"/>
<sequence>MARWSAGAAMQVLGLCGAIWLIVGVAASANADPIPKTWPLQFHSQMYQNRSGKLSMIDLWYDFPNGRNLNLIQNQLGSVLHDVEYTNGTSYYYDLEAGTCREVHFPVGILRPDWLSDATYAGVEEKDGFKCNVWEKVEFIRYYEDVETKRPVSWYFYTSGMDLHIMTFEEGNVLDDIKWQAPVSCFQKTSQTALTASEDDDKSRKGLLSKASLGGRKGLHSEAYVT</sequence>
<feature type="signal peptide" evidence="1">
    <location>
        <begin position="1"/>
        <end position="31"/>
    </location>
</feature>
<evidence type="ECO:0000256" key="1">
    <source>
        <dbReference type="SAM" id="SignalP"/>
    </source>
</evidence>
<dbReference type="Proteomes" id="UP000822688">
    <property type="component" value="Chromosome 1"/>
</dbReference>
<dbReference type="PANTHER" id="PTHR33880">
    <property type="entry name" value="EXPRESSED PROTEIN"/>
    <property type="match status" value="1"/>
</dbReference>
<protein>
    <submittedName>
        <fullName evidence="2">Uncharacterized protein</fullName>
    </submittedName>
</protein>
<evidence type="ECO:0000313" key="3">
    <source>
        <dbReference type="Proteomes" id="UP000822688"/>
    </source>
</evidence>
<keyword evidence="1" id="KW-0732">Signal</keyword>